<feature type="region of interest" description="Disordered" evidence="1">
    <location>
        <begin position="126"/>
        <end position="198"/>
    </location>
</feature>
<feature type="compositionally biased region" description="Polar residues" evidence="1">
    <location>
        <begin position="126"/>
        <end position="143"/>
    </location>
</feature>
<feature type="compositionally biased region" description="Basic and acidic residues" evidence="1">
    <location>
        <begin position="804"/>
        <end position="819"/>
    </location>
</feature>
<evidence type="ECO:0000313" key="2">
    <source>
        <dbReference type="Proteomes" id="UP000095280"/>
    </source>
</evidence>
<feature type="region of interest" description="Disordered" evidence="1">
    <location>
        <begin position="284"/>
        <end position="304"/>
    </location>
</feature>
<evidence type="ECO:0000313" key="3">
    <source>
        <dbReference type="WBParaSite" id="maker-unitig_30758-snap-gene-0.2-mRNA-1"/>
    </source>
</evidence>
<feature type="compositionally biased region" description="Basic and acidic residues" evidence="1">
    <location>
        <begin position="890"/>
        <end position="916"/>
    </location>
</feature>
<proteinExistence type="predicted"/>
<keyword evidence="2" id="KW-1185">Reference proteome</keyword>
<dbReference type="AlphaFoldDB" id="A0A1I8FDN4"/>
<name>A0A1I8FDN4_9PLAT</name>
<feature type="region of interest" description="Disordered" evidence="1">
    <location>
        <begin position="771"/>
        <end position="916"/>
    </location>
</feature>
<feature type="compositionally biased region" description="Polar residues" evidence="1">
    <location>
        <begin position="838"/>
        <end position="856"/>
    </location>
</feature>
<dbReference type="WBParaSite" id="maker-unitig_30758-snap-gene-0.2-mRNA-1">
    <property type="protein sequence ID" value="maker-unitig_30758-snap-gene-0.2-mRNA-1"/>
    <property type="gene ID" value="maker-unitig_30758-snap-gene-0.2"/>
</dbReference>
<feature type="compositionally biased region" description="Low complexity" evidence="1">
    <location>
        <begin position="288"/>
        <end position="300"/>
    </location>
</feature>
<reference evidence="3" key="1">
    <citation type="submission" date="2016-11" db="UniProtKB">
        <authorList>
            <consortium name="WormBaseParasite"/>
        </authorList>
    </citation>
    <scope>IDENTIFICATION</scope>
</reference>
<feature type="compositionally biased region" description="Low complexity" evidence="1">
    <location>
        <begin position="874"/>
        <end position="888"/>
    </location>
</feature>
<evidence type="ECO:0000256" key="1">
    <source>
        <dbReference type="SAM" id="MobiDB-lite"/>
    </source>
</evidence>
<feature type="region of interest" description="Disordered" evidence="1">
    <location>
        <begin position="324"/>
        <end position="349"/>
    </location>
</feature>
<protein>
    <submittedName>
        <fullName evidence="3">Protein kinase domain-containing protein</fullName>
    </submittedName>
</protein>
<organism evidence="2 3">
    <name type="scientific">Macrostomum lignano</name>
    <dbReference type="NCBI Taxonomy" id="282301"/>
    <lineage>
        <taxon>Eukaryota</taxon>
        <taxon>Metazoa</taxon>
        <taxon>Spiralia</taxon>
        <taxon>Lophotrochozoa</taxon>
        <taxon>Platyhelminthes</taxon>
        <taxon>Rhabditophora</taxon>
        <taxon>Macrostomorpha</taxon>
        <taxon>Macrostomida</taxon>
        <taxon>Macrostomidae</taxon>
        <taxon>Macrostomum</taxon>
    </lineage>
</organism>
<dbReference type="Proteomes" id="UP000095280">
    <property type="component" value="Unplaced"/>
</dbReference>
<feature type="compositionally biased region" description="Basic residues" evidence="1">
    <location>
        <begin position="772"/>
        <end position="783"/>
    </location>
</feature>
<accession>A0A1I8FDN4</accession>
<feature type="region of interest" description="Disordered" evidence="1">
    <location>
        <begin position="673"/>
        <end position="706"/>
    </location>
</feature>
<sequence>SNLDLRWLPSIGYVSINDELLVELIVFERFGCLSRAPDAPIEGCALWAHLWATAGQVNNALALGMTSRPREVPAELNGLRLSAPKLVGGVAVQVALGHAERALEPLGAGPAGADLASQAGADLLAATSSNQSSKWPNRQSRTPTGAARPAKRDQPESLGDPSVGFTLDELRRVQMTRGRKPPKSPLEPGTRPLPYPSNRCRGGPVPAEDLAHIGPLARQVLPTGRHLESFTRTLMDTCKCQTDLEKVRAAFEWVGQADPARAGRDAEGRKKDSPLDILARLRGRRNFSQRSSSESSLGQRIRAEPRPGASGFAVLIDGECDSSTRTGAAATVSGENSGDEDGGVQTSTRTQGTVVYSCKRDLLPHRPVEDDFKHFPERPGVAAAAGAADQRYQFEQLPYLFPDSATPSNFRAEADQASQIFGGVSGRGNQLQIEVYPPKPGKVPVGAAGCTAMVVGGGGGGGGQMMDLVHYVLHCIGASDFVEQCRRTKRRVGPAAPSGRSAWKRTSWSELPLRAWSSWPSDWTTALADYEPLDGFDLVHVVAPGAAGSAWRSARRRRSDKEKPIRAGVRLPAGVGGRPPTARRTRCRRCALIGRLACPDEARRGQAEGYERQAGAEVALFNQGVDVGDGTSFGCALPRMGCHLLRLFADADDSSPRAGLRRLERTAGCLSDTRTGLASPGLPSGERRPGRRIGAGLARRPTGPTRRRRVRDLGEVNGENVWRVRGGDAISTGWRLLDGRPAGRGGGSRFELRCGGQALLSYRVLTEAELRRGRRPAGKRPRRGIGAATNRASSGKPSVSGGAQRHDGGRREGGREPQAGRRKKQIDRARQRPRSPAAGSSTTVERGGRKSSSSQVGIAGQEVGSRSRSRSRSESSATNAAEGRARAVGGRKEAAGGGESRDERKARKREERTEKRELKEYCRGQLLDALRRRRLKPLKRAMTSEEENKFSLNDDLFYIL</sequence>